<accession>A0A804N0M0</accession>
<keyword evidence="3" id="KW-1185">Reference proteome</keyword>
<evidence type="ECO:0000256" key="1">
    <source>
        <dbReference type="SAM" id="MobiDB-lite"/>
    </source>
</evidence>
<reference evidence="2" key="2">
    <citation type="submission" date="2019-07" db="EMBL/GenBank/DDBJ databases">
        <authorList>
            <person name="Seetharam A."/>
            <person name="Woodhouse M."/>
            <person name="Cannon E."/>
        </authorList>
    </citation>
    <scope>NUCLEOTIDE SEQUENCE [LARGE SCALE GENOMIC DNA]</scope>
    <source>
        <strain evidence="2">cv. B73</strain>
    </source>
</reference>
<feature type="region of interest" description="Disordered" evidence="1">
    <location>
        <begin position="357"/>
        <end position="379"/>
    </location>
</feature>
<protein>
    <submittedName>
        <fullName evidence="2">Uncharacterized protein</fullName>
    </submittedName>
</protein>
<name>A0A804N0M0_MAIZE</name>
<dbReference type="InParanoid" id="A0A804N0M0"/>
<evidence type="ECO:0000313" key="3">
    <source>
        <dbReference type="Proteomes" id="UP000007305"/>
    </source>
</evidence>
<sequence>MVVVREVDHLPDLRRAFLGRLRHRVHVRARVQVQVRRLVRAGPGVLVHGDVSRRGRLARVRPGVVRHQRRRHGRRVRVLRGALDHELHHGDGLRLLAGVAGVRGRGVVAEDDRRAGGRLREVDDDVGDLGRRHDEPLGRYRPGEVHRVGRDVHEAEPRGERQPEEARVAGVEDAEAVAAAAHAEVRPRLAVDDDDCAEVLRVPLRVHAGVVARAVHEERPVGGAEVAVEQHEVPVERLPAGQVHRAFLGGAGDAVRAHEPREDVDAREAHGVVVVPQVPGRLPVRVRVGRRREARARSGEPAGEPGQRVAVGGGLLHAAVQVDHGGDAAAAGRHGGRQRGVPREEVARREVVRPRHVRGDAPHGLDGGARHRGGLLAGSVGEDTRRRKVAVEFLTQIM</sequence>
<dbReference type="EnsemblPlants" id="Zm00001eb125640_T001">
    <property type="protein sequence ID" value="Zm00001eb125640_P001"/>
    <property type="gene ID" value="Zm00001eb125640"/>
</dbReference>
<dbReference type="Proteomes" id="UP000007305">
    <property type="component" value="Chromosome 3"/>
</dbReference>
<organism evidence="2 3">
    <name type="scientific">Zea mays</name>
    <name type="common">Maize</name>
    <dbReference type="NCBI Taxonomy" id="4577"/>
    <lineage>
        <taxon>Eukaryota</taxon>
        <taxon>Viridiplantae</taxon>
        <taxon>Streptophyta</taxon>
        <taxon>Embryophyta</taxon>
        <taxon>Tracheophyta</taxon>
        <taxon>Spermatophyta</taxon>
        <taxon>Magnoliopsida</taxon>
        <taxon>Liliopsida</taxon>
        <taxon>Poales</taxon>
        <taxon>Poaceae</taxon>
        <taxon>PACMAD clade</taxon>
        <taxon>Panicoideae</taxon>
        <taxon>Andropogonodae</taxon>
        <taxon>Andropogoneae</taxon>
        <taxon>Tripsacinae</taxon>
        <taxon>Zea</taxon>
    </lineage>
</organism>
<proteinExistence type="predicted"/>
<dbReference type="Gramene" id="Zm00001eb125640_T001">
    <property type="protein sequence ID" value="Zm00001eb125640_P001"/>
    <property type="gene ID" value="Zm00001eb125640"/>
</dbReference>
<dbReference type="FunCoup" id="A0A804N0M0">
    <property type="interactions" value="13"/>
</dbReference>
<evidence type="ECO:0000313" key="2">
    <source>
        <dbReference type="EnsemblPlants" id="Zm00001eb125640_P001"/>
    </source>
</evidence>
<reference evidence="2" key="3">
    <citation type="submission" date="2021-05" db="UniProtKB">
        <authorList>
            <consortium name="EnsemblPlants"/>
        </authorList>
    </citation>
    <scope>IDENTIFICATION</scope>
    <source>
        <strain evidence="2">cv. B73</strain>
    </source>
</reference>
<reference evidence="3" key="1">
    <citation type="submission" date="2015-12" db="EMBL/GenBank/DDBJ databases">
        <title>Update maize B73 reference genome by single molecule sequencing technologies.</title>
        <authorList>
            <consortium name="Maize Genome Sequencing Project"/>
            <person name="Ware D."/>
        </authorList>
    </citation>
    <scope>NUCLEOTIDE SEQUENCE [LARGE SCALE GENOMIC DNA]</scope>
    <source>
        <strain evidence="3">cv. B73</strain>
    </source>
</reference>
<dbReference type="AlphaFoldDB" id="A0A804N0M0"/>